<gene>
    <name evidence="3" type="primary">sodC_2</name>
    <name evidence="3" type="ORF">SDC9_124754</name>
</gene>
<dbReference type="PANTHER" id="PTHR10003">
    <property type="entry name" value="SUPEROXIDE DISMUTASE CU-ZN -RELATED"/>
    <property type="match status" value="1"/>
</dbReference>
<reference evidence="3" key="1">
    <citation type="submission" date="2019-08" db="EMBL/GenBank/DDBJ databases">
        <authorList>
            <person name="Kucharzyk K."/>
            <person name="Murdoch R.W."/>
            <person name="Higgins S."/>
            <person name="Loffler F."/>
        </authorList>
    </citation>
    <scope>NUCLEOTIDE SEQUENCE</scope>
</reference>
<dbReference type="AlphaFoldDB" id="A0A645CLA0"/>
<proteinExistence type="predicted"/>
<dbReference type="EMBL" id="VSSQ01028150">
    <property type="protein sequence ID" value="MPM77746.1"/>
    <property type="molecule type" value="Genomic_DNA"/>
</dbReference>
<dbReference type="InterPro" id="IPR036423">
    <property type="entry name" value="SOD-like_Cu/Zn_dom_sf"/>
</dbReference>
<dbReference type="InterPro" id="IPR018152">
    <property type="entry name" value="SOD_Cu/Zn_BS"/>
</dbReference>
<dbReference type="CDD" id="cd00305">
    <property type="entry name" value="Cu-Zn_Superoxide_Dismutase"/>
    <property type="match status" value="1"/>
</dbReference>
<protein>
    <submittedName>
        <fullName evidence="3">Superoxide dismutase [Cu-Zn]</fullName>
        <ecNumber evidence="3">1.15.1.1</ecNumber>
    </submittedName>
</protein>
<feature type="region of interest" description="Disordered" evidence="1">
    <location>
        <begin position="68"/>
        <end position="89"/>
    </location>
</feature>
<dbReference type="InterPro" id="IPR024134">
    <property type="entry name" value="SOD_Cu/Zn_/chaperone"/>
</dbReference>
<sequence length="154" mass="16570">MATASAIIRGGPLAPSLSGSIYFTDVAGGVQVCVSVRGLPRYKPAVNNQSPIGPHGFHIHQTGDCSPGTAENPFPSTGEHWNPDNQPHGNHAGDFPVLFSNNGRALMCFFTDRFMVRDIVDKSIVIHENPDDYRTQPAGNSGKKLACGVIRLMR</sequence>
<dbReference type="PROSITE" id="PS00087">
    <property type="entry name" value="SOD_CU_ZN_1"/>
    <property type="match status" value="1"/>
</dbReference>
<dbReference type="GO" id="GO:0004784">
    <property type="term" value="F:superoxide dismutase activity"/>
    <property type="evidence" value="ECO:0007669"/>
    <property type="project" value="UniProtKB-EC"/>
</dbReference>
<dbReference type="Gene3D" id="2.60.40.200">
    <property type="entry name" value="Superoxide dismutase, copper/zinc binding domain"/>
    <property type="match status" value="1"/>
</dbReference>
<dbReference type="Pfam" id="PF00080">
    <property type="entry name" value="Sod_Cu"/>
    <property type="match status" value="1"/>
</dbReference>
<dbReference type="GO" id="GO:0005507">
    <property type="term" value="F:copper ion binding"/>
    <property type="evidence" value="ECO:0007669"/>
    <property type="project" value="InterPro"/>
</dbReference>
<name>A0A645CLA0_9ZZZZ</name>
<dbReference type="EC" id="1.15.1.1" evidence="3"/>
<comment type="caution">
    <text evidence="3">The sequence shown here is derived from an EMBL/GenBank/DDBJ whole genome shotgun (WGS) entry which is preliminary data.</text>
</comment>
<evidence type="ECO:0000256" key="1">
    <source>
        <dbReference type="SAM" id="MobiDB-lite"/>
    </source>
</evidence>
<feature type="domain" description="Superoxide dismutase copper/zinc binding" evidence="2">
    <location>
        <begin position="18"/>
        <end position="150"/>
    </location>
</feature>
<dbReference type="InterPro" id="IPR001424">
    <property type="entry name" value="SOD_Cu_Zn_dom"/>
</dbReference>
<accession>A0A645CLA0</accession>
<evidence type="ECO:0000259" key="2">
    <source>
        <dbReference type="Pfam" id="PF00080"/>
    </source>
</evidence>
<keyword evidence="3" id="KW-0560">Oxidoreductase</keyword>
<dbReference type="SUPFAM" id="SSF49329">
    <property type="entry name" value="Cu,Zn superoxide dismutase-like"/>
    <property type="match status" value="1"/>
</dbReference>
<organism evidence="3">
    <name type="scientific">bioreactor metagenome</name>
    <dbReference type="NCBI Taxonomy" id="1076179"/>
    <lineage>
        <taxon>unclassified sequences</taxon>
        <taxon>metagenomes</taxon>
        <taxon>ecological metagenomes</taxon>
    </lineage>
</organism>
<evidence type="ECO:0000313" key="3">
    <source>
        <dbReference type="EMBL" id="MPM77746.1"/>
    </source>
</evidence>